<dbReference type="AlphaFoldDB" id="A0AB34HZC2"/>
<feature type="compositionally biased region" description="Pro residues" evidence="2">
    <location>
        <begin position="42"/>
        <end position="58"/>
    </location>
</feature>
<dbReference type="GO" id="GO:0003697">
    <property type="term" value="F:single-stranded DNA binding"/>
    <property type="evidence" value="ECO:0007669"/>
    <property type="project" value="TreeGrafter"/>
</dbReference>
<dbReference type="GO" id="GO:0000724">
    <property type="term" value="P:double-strand break repair via homologous recombination"/>
    <property type="evidence" value="ECO:0007669"/>
    <property type="project" value="TreeGrafter"/>
</dbReference>
<gene>
    <name evidence="3" type="ORF">J1605_018013</name>
</gene>
<proteinExistence type="predicted"/>
<dbReference type="PANTHER" id="PTHR46968">
    <property type="entry name" value="E3 UBIQUITIN-PROTEIN LIGASE RNF138"/>
    <property type="match status" value="1"/>
</dbReference>
<dbReference type="InterPro" id="IPR013083">
    <property type="entry name" value="Znf_RING/FYVE/PHD"/>
</dbReference>
<evidence type="ECO:0000256" key="1">
    <source>
        <dbReference type="ARBA" id="ARBA00022843"/>
    </source>
</evidence>
<feature type="region of interest" description="Disordered" evidence="2">
    <location>
        <begin position="1"/>
        <end position="62"/>
    </location>
</feature>
<keyword evidence="1" id="KW-0832">Ubl conjugation</keyword>
<dbReference type="SUPFAM" id="SSF57850">
    <property type="entry name" value="RING/U-box"/>
    <property type="match status" value="1"/>
</dbReference>
<dbReference type="EMBL" id="JAIQCJ010000448">
    <property type="protein sequence ID" value="KAJ8796335.1"/>
    <property type="molecule type" value="Genomic_DNA"/>
</dbReference>
<dbReference type="GO" id="GO:0061630">
    <property type="term" value="F:ubiquitin protein ligase activity"/>
    <property type="evidence" value="ECO:0007669"/>
    <property type="project" value="TreeGrafter"/>
</dbReference>
<sequence>MSAGDKALTQARQVRVALTSSKSSSPEIYPRPARAAVASRPSVPPRPVPPGTAGPRPLPGASRFLTRFPAPSWFTQGVGPRADAATWAAAAAITSIPPPPAMAEELSAATSYTEDDFYCPVCQEVLKTPVRTAACQHV</sequence>
<dbReference type="GO" id="GO:0005634">
    <property type="term" value="C:nucleus"/>
    <property type="evidence" value="ECO:0007669"/>
    <property type="project" value="TreeGrafter"/>
</dbReference>
<dbReference type="GO" id="GO:0010792">
    <property type="term" value="P:DNA double-strand break processing involved in repair via single-strand annealing"/>
    <property type="evidence" value="ECO:0007669"/>
    <property type="project" value="TreeGrafter"/>
</dbReference>
<name>A0AB34HZC2_ESCRO</name>
<evidence type="ECO:0000313" key="3">
    <source>
        <dbReference type="EMBL" id="KAJ8796335.1"/>
    </source>
</evidence>
<organism evidence="3 4">
    <name type="scientific">Eschrichtius robustus</name>
    <name type="common">California gray whale</name>
    <name type="synonym">Eschrichtius gibbosus</name>
    <dbReference type="NCBI Taxonomy" id="9764"/>
    <lineage>
        <taxon>Eukaryota</taxon>
        <taxon>Metazoa</taxon>
        <taxon>Chordata</taxon>
        <taxon>Craniata</taxon>
        <taxon>Vertebrata</taxon>
        <taxon>Euteleostomi</taxon>
        <taxon>Mammalia</taxon>
        <taxon>Eutheria</taxon>
        <taxon>Laurasiatheria</taxon>
        <taxon>Artiodactyla</taxon>
        <taxon>Whippomorpha</taxon>
        <taxon>Cetacea</taxon>
        <taxon>Mysticeti</taxon>
        <taxon>Eschrichtiidae</taxon>
        <taxon>Eschrichtius</taxon>
    </lineage>
</organism>
<comment type="caution">
    <text evidence="3">The sequence shown here is derived from an EMBL/GenBank/DDBJ whole genome shotgun (WGS) entry which is preliminary data.</text>
</comment>
<feature type="compositionally biased region" description="Low complexity" evidence="2">
    <location>
        <begin position="30"/>
        <end position="41"/>
    </location>
</feature>
<dbReference type="PANTHER" id="PTHR46968:SF2">
    <property type="entry name" value="E3 UBIQUITIN-PROTEIN LIGASE RNF138"/>
    <property type="match status" value="1"/>
</dbReference>
<dbReference type="GO" id="GO:0035861">
    <property type="term" value="C:site of double-strand break"/>
    <property type="evidence" value="ECO:0007669"/>
    <property type="project" value="TreeGrafter"/>
</dbReference>
<evidence type="ECO:0000313" key="4">
    <source>
        <dbReference type="Proteomes" id="UP001159641"/>
    </source>
</evidence>
<accession>A0AB34HZC2</accession>
<dbReference type="Proteomes" id="UP001159641">
    <property type="component" value="Unassembled WGS sequence"/>
</dbReference>
<reference evidence="3 4" key="1">
    <citation type="submission" date="2022-11" db="EMBL/GenBank/DDBJ databases">
        <title>Whole genome sequence of Eschrichtius robustus ER-17-0199.</title>
        <authorList>
            <person name="Bruniche-Olsen A."/>
            <person name="Black A.N."/>
            <person name="Fields C.J."/>
            <person name="Walden K."/>
            <person name="Dewoody J.A."/>
        </authorList>
    </citation>
    <scope>NUCLEOTIDE SEQUENCE [LARGE SCALE GENOMIC DNA]</scope>
    <source>
        <strain evidence="3">ER-17-0199</strain>
        <tissue evidence="3">Blubber</tissue>
    </source>
</reference>
<protein>
    <recommendedName>
        <fullName evidence="5">E3 ubiquitin-protein ligase</fullName>
    </recommendedName>
</protein>
<dbReference type="Gene3D" id="3.30.40.10">
    <property type="entry name" value="Zinc/RING finger domain, C3HC4 (zinc finger)"/>
    <property type="match status" value="1"/>
</dbReference>
<dbReference type="InterPro" id="IPR052498">
    <property type="entry name" value="E3_ubiq-protein_ligase_RNF138"/>
</dbReference>
<evidence type="ECO:0000256" key="2">
    <source>
        <dbReference type="SAM" id="MobiDB-lite"/>
    </source>
</evidence>
<keyword evidence="4" id="KW-1185">Reference proteome</keyword>
<evidence type="ECO:0008006" key="5">
    <source>
        <dbReference type="Google" id="ProtNLM"/>
    </source>
</evidence>